<feature type="transmembrane region" description="Helical" evidence="8">
    <location>
        <begin position="173"/>
        <end position="198"/>
    </location>
</feature>
<dbReference type="InterPro" id="IPR036640">
    <property type="entry name" value="ABC1_TM_sf"/>
</dbReference>
<dbReference type="PANTHER" id="PTHR24223:SF222">
    <property type="entry name" value="OS01G0902100 PROTEIN"/>
    <property type="match status" value="1"/>
</dbReference>
<dbReference type="AlphaFoldDB" id="A0A438I2M2"/>
<accession>A0A438I2M2</accession>
<dbReference type="GO" id="GO:0140359">
    <property type="term" value="F:ABC-type transporter activity"/>
    <property type="evidence" value="ECO:0007669"/>
    <property type="project" value="InterPro"/>
</dbReference>
<evidence type="ECO:0000259" key="9">
    <source>
        <dbReference type="PROSITE" id="PS50929"/>
    </source>
</evidence>
<feature type="transmembrane region" description="Helical" evidence="8">
    <location>
        <begin position="284"/>
        <end position="306"/>
    </location>
</feature>
<protein>
    <submittedName>
        <fullName evidence="10">ABC transporter C family MRP4</fullName>
    </submittedName>
</protein>
<feature type="transmembrane region" description="Helical" evidence="8">
    <location>
        <begin position="210"/>
        <end position="226"/>
    </location>
</feature>
<dbReference type="PANTHER" id="PTHR24223">
    <property type="entry name" value="ATP-BINDING CASSETTE SUB-FAMILY C"/>
    <property type="match status" value="1"/>
</dbReference>
<evidence type="ECO:0000313" key="10">
    <source>
        <dbReference type="EMBL" id="RVW90880.1"/>
    </source>
</evidence>
<name>A0A438I2M2_VITVI</name>
<dbReference type="InterPro" id="IPR011527">
    <property type="entry name" value="ABC1_TM_dom"/>
</dbReference>
<proteinExistence type="predicted"/>
<organism evidence="10 11">
    <name type="scientific">Vitis vinifera</name>
    <name type="common">Grape</name>
    <dbReference type="NCBI Taxonomy" id="29760"/>
    <lineage>
        <taxon>Eukaryota</taxon>
        <taxon>Viridiplantae</taxon>
        <taxon>Streptophyta</taxon>
        <taxon>Embryophyta</taxon>
        <taxon>Tracheophyta</taxon>
        <taxon>Spermatophyta</taxon>
        <taxon>Magnoliopsida</taxon>
        <taxon>eudicotyledons</taxon>
        <taxon>Gunneridae</taxon>
        <taxon>Pentapetalae</taxon>
        <taxon>rosids</taxon>
        <taxon>Vitales</taxon>
        <taxon>Vitaceae</taxon>
        <taxon>Viteae</taxon>
        <taxon>Vitis</taxon>
    </lineage>
</organism>
<dbReference type="Gene3D" id="1.20.1560.10">
    <property type="entry name" value="ABC transporter type 1, transmembrane domain"/>
    <property type="match status" value="1"/>
</dbReference>
<evidence type="ECO:0000256" key="6">
    <source>
        <dbReference type="ARBA" id="ARBA00023136"/>
    </source>
</evidence>
<dbReference type="InterPro" id="IPR050173">
    <property type="entry name" value="ABC_transporter_C-like"/>
</dbReference>
<keyword evidence="4" id="KW-0067">ATP-binding</keyword>
<keyword evidence="1" id="KW-0813">Transport</keyword>
<evidence type="ECO:0000256" key="4">
    <source>
        <dbReference type="ARBA" id="ARBA00022840"/>
    </source>
</evidence>
<gene>
    <name evidence="10" type="primary">MRP4</name>
    <name evidence="10" type="ORF">CK203_028588</name>
</gene>
<evidence type="ECO:0000313" key="11">
    <source>
        <dbReference type="Proteomes" id="UP000288805"/>
    </source>
</evidence>
<reference evidence="10 11" key="1">
    <citation type="journal article" date="2018" name="PLoS Genet.">
        <title>Population sequencing reveals clonal diversity and ancestral inbreeding in the grapevine cultivar Chardonnay.</title>
        <authorList>
            <person name="Roach M.J."/>
            <person name="Johnson D.L."/>
            <person name="Bohlmann J."/>
            <person name="van Vuuren H.J."/>
            <person name="Jones S.J."/>
            <person name="Pretorius I.S."/>
            <person name="Schmidt S.A."/>
            <person name="Borneman A.R."/>
        </authorList>
    </citation>
    <scope>NUCLEOTIDE SEQUENCE [LARGE SCALE GENOMIC DNA]</scope>
    <source>
        <strain evidence="11">cv. Chardonnay</strain>
        <tissue evidence="10">Leaf</tissue>
    </source>
</reference>
<comment type="caution">
    <text evidence="10">The sequence shown here is derived from an EMBL/GenBank/DDBJ whole genome shotgun (WGS) entry which is preliminary data.</text>
</comment>
<evidence type="ECO:0000256" key="5">
    <source>
        <dbReference type="ARBA" id="ARBA00022989"/>
    </source>
</evidence>
<dbReference type="Proteomes" id="UP000288805">
    <property type="component" value="Unassembled WGS sequence"/>
</dbReference>
<evidence type="ECO:0000256" key="2">
    <source>
        <dbReference type="ARBA" id="ARBA00022692"/>
    </source>
</evidence>
<keyword evidence="3" id="KW-0547">Nucleotide-binding</keyword>
<keyword evidence="2 8" id="KW-0812">Transmembrane</keyword>
<feature type="transmembrane region" description="Helical" evidence="8">
    <location>
        <begin position="312"/>
        <end position="331"/>
    </location>
</feature>
<dbReference type="PROSITE" id="PS50929">
    <property type="entry name" value="ABC_TM1F"/>
    <property type="match status" value="1"/>
</dbReference>
<evidence type="ECO:0000256" key="7">
    <source>
        <dbReference type="SAM" id="MobiDB-lite"/>
    </source>
</evidence>
<dbReference type="Pfam" id="PF00664">
    <property type="entry name" value="ABC_membrane"/>
    <property type="match status" value="1"/>
</dbReference>
<feature type="compositionally biased region" description="Basic and acidic residues" evidence="7">
    <location>
        <begin position="346"/>
        <end position="356"/>
    </location>
</feature>
<keyword evidence="5 8" id="KW-1133">Transmembrane helix</keyword>
<dbReference type="GO" id="GO:0016020">
    <property type="term" value="C:membrane"/>
    <property type="evidence" value="ECO:0007669"/>
    <property type="project" value="InterPro"/>
</dbReference>
<dbReference type="EMBL" id="QGNW01000151">
    <property type="protein sequence ID" value="RVW90880.1"/>
    <property type="molecule type" value="Genomic_DNA"/>
</dbReference>
<sequence length="356" mass="39433">MENSCKQCCFGGSDYGIVWCCFIYIYQSKGQSPPTGSEPPDALCVEHKAFLIITFKGCIHVLSSYLNRSRDCRHGGVLQIFALGSSDGFLSGSYQCGILLAAFDQCWNLEQTHILVAQSTLRKGRVQKLQLHHIPPVPQSEKAETASSLLEETLTKQKTSVTKALFCSVWRSLAINAVFAGANTIASYMGPFLITHFVNFLSGKGDDSSYYYGLVLALIFFMAKTLESLSQRQWYLGGQRIGIRVRAALMVLVYKKSLSIKYAGSNSGKIINLINVDVDRIGDFCLCIHGVWLLPVQVGLALVILYRNLGAAPSMTALFATVLVMVGNTPLAKRQEKLHSRSWKQKTRESKLLQRL</sequence>
<dbReference type="SUPFAM" id="SSF90123">
    <property type="entry name" value="ABC transporter transmembrane region"/>
    <property type="match status" value="1"/>
</dbReference>
<evidence type="ECO:0000256" key="8">
    <source>
        <dbReference type="SAM" id="Phobius"/>
    </source>
</evidence>
<feature type="region of interest" description="Disordered" evidence="7">
    <location>
        <begin position="337"/>
        <end position="356"/>
    </location>
</feature>
<evidence type="ECO:0000256" key="1">
    <source>
        <dbReference type="ARBA" id="ARBA00022448"/>
    </source>
</evidence>
<keyword evidence="6 8" id="KW-0472">Membrane</keyword>
<evidence type="ECO:0000256" key="3">
    <source>
        <dbReference type="ARBA" id="ARBA00022741"/>
    </source>
</evidence>
<dbReference type="GO" id="GO:0005524">
    <property type="term" value="F:ATP binding"/>
    <property type="evidence" value="ECO:0007669"/>
    <property type="project" value="UniProtKB-KW"/>
</dbReference>
<feature type="domain" description="ABC transmembrane type-1" evidence="9">
    <location>
        <begin position="174"/>
        <end position="356"/>
    </location>
</feature>